<name>A0A4P8XJS7_9BACL</name>
<dbReference type="Proteomes" id="UP000300879">
    <property type="component" value="Chromosome"/>
</dbReference>
<dbReference type="Pfam" id="PF00583">
    <property type="entry name" value="Acetyltransf_1"/>
    <property type="match status" value="1"/>
</dbReference>
<dbReference type="PANTHER" id="PTHR13947:SF37">
    <property type="entry name" value="LD18367P"/>
    <property type="match status" value="1"/>
</dbReference>
<dbReference type="OrthoDB" id="9797826at2"/>
<dbReference type="GO" id="GO:0008080">
    <property type="term" value="F:N-acetyltransferase activity"/>
    <property type="evidence" value="ECO:0007669"/>
    <property type="project" value="InterPro"/>
</dbReference>
<keyword evidence="1 3" id="KW-0808">Transferase</keyword>
<dbReference type="Gene3D" id="3.40.630.30">
    <property type="match status" value="1"/>
</dbReference>
<reference evidence="3 4" key="1">
    <citation type="submission" date="2019-05" db="EMBL/GenBank/DDBJ databases">
        <authorList>
            <person name="Chen C."/>
        </authorList>
    </citation>
    <scope>NUCLEOTIDE SEQUENCE [LARGE SCALE GENOMIC DNA]</scope>
    <source>
        <strain evidence="3 4">HB172198</strain>
    </source>
</reference>
<dbReference type="KEGG" id="palo:E6C60_1923"/>
<dbReference type="CDD" id="cd04301">
    <property type="entry name" value="NAT_SF"/>
    <property type="match status" value="1"/>
</dbReference>
<evidence type="ECO:0000259" key="2">
    <source>
        <dbReference type="PROSITE" id="PS51186"/>
    </source>
</evidence>
<dbReference type="AlphaFoldDB" id="A0A4P8XJS7"/>
<dbReference type="PROSITE" id="PS51186">
    <property type="entry name" value="GNAT"/>
    <property type="match status" value="1"/>
</dbReference>
<evidence type="ECO:0000313" key="4">
    <source>
        <dbReference type="Proteomes" id="UP000300879"/>
    </source>
</evidence>
<dbReference type="InterPro" id="IPR000182">
    <property type="entry name" value="GNAT_dom"/>
</dbReference>
<accession>A0A4P8XJS7</accession>
<proteinExistence type="predicted"/>
<evidence type="ECO:0000256" key="1">
    <source>
        <dbReference type="ARBA" id="ARBA00022679"/>
    </source>
</evidence>
<dbReference type="InterPro" id="IPR016181">
    <property type="entry name" value="Acyl_CoA_acyltransferase"/>
</dbReference>
<keyword evidence="4" id="KW-1185">Reference proteome</keyword>
<dbReference type="EMBL" id="CP040396">
    <property type="protein sequence ID" value="QCT02638.1"/>
    <property type="molecule type" value="Genomic_DNA"/>
</dbReference>
<dbReference type="PANTHER" id="PTHR13947">
    <property type="entry name" value="GNAT FAMILY N-ACETYLTRANSFERASE"/>
    <property type="match status" value="1"/>
</dbReference>
<sequence>MSMESVMSAPALLIRTYESRDLESVTSLMRELSYPTTQSVIREQMENMSCNSSHCNLIAEQNGKVVGMIMLRQVKSYTMTERITQITSLFVTSNCRGQGIGKRLVRGGENWGRQHGSNLLFLTSGNREGLAPAHAFFEHIGFEKNGYQFTKKL</sequence>
<feature type="domain" description="N-acetyltransferase" evidence="2">
    <location>
        <begin position="12"/>
        <end position="153"/>
    </location>
</feature>
<dbReference type="RefSeq" id="WP_138225634.1">
    <property type="nucleotide sequence ID" value="NZ_CP040396.1"/>
</dbReference>
<protein>
    <submittedName>
        <fullName evidence="3">GCN5-related N-acetyltransferase</fullName>
    </submittedName>
</protein>
<organism evidence="3 4">
    <name type="scientific">Paenibacillus algicola</name>
    <dbReference type="NCBI Taxonomy" id="2565926"/>
    <lineage>
        <taxon>Bacteria</taxon>
        <taxon>Bacillati</taxon>
        <taxon>Bacillota</taxon>
        <taxon>Bacilli</taxon>
        <taxon>Bacillales</taxon>
        <taxon>Paenibacillaceae</taxon>
        <taxon>Paenibacillus</taxon>
    </lineage>
</organism>
<evidence type="ECO:0000313" key="3">
    <source>
        <dbReference type="EMBL" id="QCT02638.1"/>
    </source>
</evidence>
<gene>
    <name evidence="3" type="ORF">E6C60_1923</name>
</gene>
<dbReference type="SUPFAM" id="SSF55729">
    <property type="entry name" value="Acyl-CoA N-acyltransferases (Nat)"/>
    <property type="match status" value="1"/>
</dbReference>
<dbReference type="InterPro" id="IPR050769">
    <property type="entry name" value="NAT_camello-type"/>
</dbReference>